<evidence type="ECO:0000313" key="4">
    <source>
        <dbReference type="Proteomes" id="UP000288216"/>
    </source>
</evidence>
<accession>A0A401PU33</accession>
<dbReference type="AlphaFoldDB" id="A0A401PU33"/>
<dbReference type="Pfam" id="PF00583">
    <property type="entry name" value="Acetyltransf_1"/>
    <property type="match status" value="1"/>
</dbReference>
<dbReference type="SUPFAM" id="SSF55729">
    <property type="entry name" value="Acyl-CoA N-acyltransferases (Nat)"/>
    <property type="match status" value="1"/>
</dbReference>
<organism evidence="3 4">
    <name type="scientific">Scyliorhinus torazame</name>
    <name type="common">Cloudy catshark</name>
    <name type="synonym">Catulus torazame</name>
    <dbReference type="NCBI Taxonomy" id="75743"/>
    <lineage>
        <taxon>Eukaryota</taxon>
        <taxon>Metazoa</taxon>
        <taxon>Chordata</taxon>
        <taxon>Craniata</taxon>
        <taxon>Vertebrata</taxon>
        <taxon>Chondrichthyes</taxon>
        <taxon>Elasmobranchii</taxon>
        <taxon>Galeomorphii</taxon>
        <taxon>Galeoidea</taxon>
        <taxon>Carcharhiniformes</taxon>
        <taxon>Scyliorhinidae</taxon>
        <taxon>Scyliorhinus</taxon>
    </lineage>
</organism>
<dbReference type="Gene3D" id="3.40.630.30">
    <property type="match status" value="1"/>
</dbReference>
<reference evidence="3 4" key="1">
    <citation type="journal article" date="2018" name="Nat. Ecol. Evol.">
        <title>Shark genomes provide insights into elasmobranch evolution and the origin of vertebrates.</title>
        <authorList>
            <person name="Hara Y"/>
            <person name="Yamaguchi K"/>
            <person name="Onimaru K"/>
            <person name="Kadota M"/>
            <person name="Koyanagi M"/>
            <person name="Keeley SD"/>
            <person name="Tatsumi K"/>
            <person name="Tanaka K"/>
            <person name="Motone F"/>
            <person name="Kageyama Y"/>
            <person name="Nozu R"/>
            <person name="Adachi N"/>
            <person name="Nishimura O"/>
            <person name="Nakagawa R"/>
            <person name="Tanegashima C"/>
            <person name="Kiyatake I"/>
            <person name="Matsumoto R"/>
            <person name="Murakumo K"/>
            <person name="Nishida K"/>
            <person name="Terakita A"/>
            <person name="Kuratani S"/>
            <person name="Sato K"/>
            <person name="Hyodo S Kuraku.S."/>
        </authorList>
    </citation>
    <scope>NUCLEOTIDE SEQUENCE [LARGE SCALE GENOMIC DNA]</scope>
</reference>
<dbReference type="PANTHER" id="PTHR47403:SF6">
    <property type="entry name" value="N-ACETYLTRANSFERASE DOMAIN-CONTAINING PROTEIN"/>
    <property type="match status" value="1"/>
</dbReference>
<proteinExistence type="predicted"/>
<dbReference type="PROSITE" id="PS51186">
    <property type="entry name" value="GNAT"/>
    <property type="match status" value="1"/>
</dbReference>
<gene>
    <name evidence="3" type="ORF">scyTo_0016579</name>
</gene>
<sequence>MRASAIHSYLRSPGGRPMGRPGVRSYTTRQYSESDLDFCLATGKDFKQVQSLYNDETDYMPSVYHSWLRERNRMVMLAKRMGQVIGVCSSHIVDDGQASLIEVLKVAASERGKGAARLTYRQLIGLVRARYPEVKKQSFITDHKLDRGLCVLGKQSLISLRFSSINVPTLISEVISNMKKRGDGYYEPIPLQPDDVRSIFLNRTAIDTVLPGGRIIQRGSVFKPLESNLDILLKRDIVWRADRKDNTRAVSLGTAPYRDPMGDCIFRINMFGEDLSAVKNVFLSQLQSLPPLQDNVICLLSVNPSLSPQMWEFCINEMGLEKGKQYWNDEIIVEEDILQNFY</sequence>
<dbReference type="InterPro" id="IPR016181">
    <property type="entry name" value="Acyl_CoA_acyltransferase"/>
</dbReference>
<dbReference type="InterPro" id="IPR056483">
    <property type="entry name" value="Hisat_C"/>
</dbReference>
<evidence type="ECO:0000256" key="1">
    <source>
        <dbReference type="SAM" id="MobiDB-lite"/>
    </source>
</evidence>
<protein>
    <recommendedName>
        <fullName evidence="2">N-acetyltransferase domain-containing protein</fullName>
    </recommendedName>
</protein>
<dbReference type="OrthoDB" id="8889733at2759"/>
<feature type="compositionally biased region" description="Low complexity" evidence="1">
    <location>
        <begin position="11"/>
        <end position="22"/>
    </location>
</feature>
<dbReference type="Pfam" id="PF24066">
    <property type="entry name" value="Hisat_C"/>
    <property type="match status" value="1"/>
</dbReference>
<dbReference type="PANTHER" id="PTHR47403">
    <property type="entry name" value="LOC100145250 PROTEIN"/>
    <property type="match status" value="1"/>
</dbReference>
<dbReference type="InterPro" id="IPR000182">
    <property type="entry name" value="GNAT_dom"/>
</dbReference>
<feature type="domain" description="N-acetyltransferase" evidence="2">
    <location>
        <begin position="36"/>
        <end position="192"/>
    </location>
</feature>
<dbReference type="EMBL" id="BFAA01010099">
    <property type="protein sequence ID" value="GCB76583.1"/>
    <property type="molecule type" value="Genomic_DNA"/>
</dbReference>
<keyword evidence="4" id="KW-1185">Reference proteome</keyword>
<dbReference type="GO" id="GO:0016747">
    <property type="term" value="F:acyltransferase activity, transferring groups other than amino-acyl groups"/>
    <property type="evidence" value="ECO:0007669"/>
    <property type="project" value="InterPro"/>
</dbReference>
<dbReference type="Proteomes" id="UP000288216">
    <property type="component" value="Unassembled WGS sequence"/>
</dbReference>
<evidence type="ECO:0000259" key="2">
    <source>
        <dbReference type="PROSITE" id="PS51186"/>
    </source>
</evidence>
<comment type="caution">
    <text evidence="3">The sequence shown here is derived from an EMBL/GenBank/DDBJ whole genome shotgun (WGS) entry which is preliminary data.</text>
</comment>
<name>A0A401PU33_SCYTO</name>
<evidence type="ECO:0000313" key="3">
    <source>
        <dbReference type="EMBL" id="GCB76583.1"/>
    </source>
</evidence>
<feature type="region of interest" description="Disordered" evidence="1">
    <location>
        <begin position="1"/>
        <end position="22"/>
    </location>
</feature>